<accession>A0A1Q5UP61</accession>
<sequence length="156" mass="17863">MLPIVHRLSQLRRNMGDVIHDDNGQIYRVGEETPPLRVMTIELQYSNEDQTYHNKIYECMINGFSKSELSETGDTILDAEEAGLQDIKKHRSRRRLSLLAFSPSLDKFIRKLASKEELGRKMKGLLSGVDRGSAFFGPRHVVKIAQRQFPRPGLPK</sequence>
<gene>
    <name evidence="1" type="ORF">PENSUB_16</name>
</gene>
<evidence type="ECO:0000313" key="2">
    <source>
        <dbReference type="Proteomes" id="UP000186955"/>
    </source>
</evidence>
<dbReference type="Proteomes" id="UP000186955">
    <property type="component" value="Unassembled WGS sequence"/>
</dbReference>
<keyword evidence="2" id="KW-1185">Reference proteome</keyword>
<organism evidence="1 2">
    <name type="scientific">Penicillium subrubescens</name>
    <dbReference type="NCBI Taxonomy" id="1316194"/>
    <lineage>
        <taxon>Eukaryota</taxon>
        <taxon>Fungi</taxon>
        <taxon>Dikarya</taxon>
        <taxon>Ascomycota</taxon>
        <taxon>Pezizomycotina</taxon>
        <taxon>Eurotiomycetes</taxon>
        <taxon>Eurotiomycetidae</taxon>
        <taxon>Eurotiales</taxon>
        <taxon>Aspergillaceae</taxon>
        <taxon>Penicillium</taxon>
    </lineage>
</organism>
<proteinExistence type="predicted"/>
<name>A0A1Q5UP61_9EURO</name>
<dbReference type="EMBL" id="MNBE01000104">
    <property type="protein sequence ID" value="OKP14253.1"/>
    <property type="molecule type" value="Genomic_DNA"/>
</dbReference>
<comment type="caution">
    <text evidence="1">The sequence shown here is derived from an EMBL/GenBank/DDBJ whole genome shotgun (WGS) entry which is preliminary data.</text>
</comment>
<reference evidence="1 2" key="1">
    <citation type="submission" date="2016-10" db="EMBL/GenBank/DDBJ databases">
        <title>Genome sequence of the ascomycete fungus Penicillium subrubescens.</title>
        <authorList>
            <person name="De Vries R.P."/>
            <person name="Peng M."/>
            <person name="Dilokpimol A."/>
            <person name="Hilden K."/>
            <person name="Makela M.R."/>
            <person name="Grigoriev I."/>
            <person name="Riley R."/>
            <person name="Granchi Z."/>
        </authorList>
    </citation>
    <scope>NUCLEOTIDE SEQUENCE [LARGE SCALE GENOMIC DNA]</scope>
    <source>
        <strain evidence="1 2">CBS 132785</strain>
    </source>
</reference>
<evidence type="ECO:0000313" key="1">
    <source>
        <dbReference type="EMBL" id="OKP14253.1"/>
    </source>
</evidence>
<dbReference type="AlphaFoldDB" id="A0A1Q5UP61"/>
<protein>
    <submittedName>
        <fullName evidence="1">Uncharacterized protein</fullName>
    </submittedName>
</protein>